<sequence>MSSVNIVNRRRLTIFRKDQIDLSVTKLLRTLKKRPEKKRFLLVEYGEPLDDRINPQHAVLKLTNFIYNEEGDLTALVYPADTSRPSITLGGSTKRVSLGQLLLSSRVPTFEFKFKRVRRPVLKDEQPVYDELGRQQFFYNCCLYTVPIEKPILSEGQN</sequence>
<dbReference type="Proteomes" id="UP000316194">
    <property type="component" value="Segment"/>
</dbReference>
<name>A0A513SPW5_9CAUD</name>
<evidence type="ECO:0000313" key="1">
    <source>
        <dbReference type="EMBL" id="QCW23211.1"/>
    </source>
</evidence>
<protein>
    <submittedName>
        <fullName evidence="1">Uncharacterized protein</fullName>
    </submittedName>
</protein>
<dbReference type="EMBL" id="MK358448">
    <property type="protein sequence ID" value="QCW23211.1"/>
    <property type="molecule type" value="Genomic_DNA"/>
</dbReference>
<evidence type="ECO:0000313" key="2">
    <source>
        <dbReference type="Proteomes" id="UP000316194"/>
    </source>
</evidence>
<organism evidence="1 2">
    <name type="scientific">Vibrio phage 5 TSL-2019</name>
    <dbReference type="NCBI Taxonomy" id="2578086"/>
    <lineage>
        <taxon>Viruses</taxon>
        <taxon>Duplodnaviria</taxon>
        <taxon>Heunggongvirae</taxon>
        <taxon>Uroviricota</taxon>
        <taxon>Caudoviricetes</taxon>
        <taxon>Chimalliviridae</taxon>
        <taxon>Gorgonvirinae</taxon>
        <taxon>Aphroditevirus</taxon>
        <taxon>Aphroditevirus USC1</taxon>
    </lineage>
</organism>
<proteinExistence type="predicted"/>
<reference evidence="1 2" key="1">
    <citation type="submission" date="2019-01" db="EMBL/GenBank/DDBJ databases">
        <authorList>
            <person name="Le T.S."/>
            <person name="Kurtboke I."/>
        </authorList>
    </citation>
    <scope>NUCLEOTIDE SEQUENCE [LARGE SCALE GENOMIC DNA]</scope>
</reference>
<accession>A0A513SPW5</accession>